<sequence>MPEAEVGVEMTDEEIAAFLTRQGHGVLSFAGEEPYSLPISFGYDVLEHRCIFQLVFHDESTKRERIASSSRVTLVSYEWRGPDDWRSVIIDGDLRWIDDESPEVLDASEVFAEYASLAGLAVFDRPTPDLDPEWYELEIESMSGRHAPAVASIDAIE</sequence>
<evidence type="ECO:0000313" key="1">
    <source>
        <dbReference type="EMBL" id="MFA1610511.1"/>
    </source>
</evidence>
<comment type="caution">
    <text evidence="1">The sequence shown here is derived from an EMBL/GenBank/DDBJ whole genome shotgun (WGS) entry which is preliminary data.</text>
</comment>
<dbReference type="Pfam" id="PF12900">
    <property type="entry name" value="Pyridox_ox_2"/>
    <property type="match status" value="1"/>
</dbReference>
<dbReference type="InterPro" id="IPR012349">
    <property type="entry name" value="Split_barrel_FMN-bd"/>
</dbReference>
<gene>
    <name evidence="1" type="ORF">OS889_05770</name>
</gene>
<proteinExistence type="predicted"/>
<dbReference type="SUPFAM" id="SSF50475">
    <property type="entry name" value="FMN-binding split barrel"/>
    <property type="match status" value="1"/>
</dbReference>
<accession>A0ABD5MES0</accession>
<protein>
    <submittedName>
        <fullName evidence="1">Pyridoxamine 5'-phosphate oxidase family protein</fullName>
    </submittedName>
</protein>
<reference evidence="1 2" key="1">
    <citation type="submission" date="2024-08" db="EMBL/GenBank/DDBJ databases">
        <title>Halobellus sp. MBLA0158 whole genome sequence.</title>
        <authorList>
            <person name="Hwang C.Y."/>
            <person name="Cho E.-S."/>
            <person name="Seo M.-J."/>
        </authorList>
    </citation>
    <scope>NUCLEOTIDE SEQUENCE [LARGE SCALE GENOMIC DNA]</scope>
    <source>
        <strain evidence="1 2">MBLA0158</strain>
    </source>
</reference>
<dbReference type="InterPro" id="IPR024747">
    <property type="entry name" value="Pyridox_Oxase-rel"/>
</dbReference>
<dbReference type="Gene3D" id="2.30.110.10">
    <property type="entry name" value="Electron Transport, Fmn-binding Protein, Chain A"/>
    <property type="match status" value="1"/>
</dbReference>
<organism evidence="1 2">
    <name type="scientific">Halobellus rubicundus</name>
    <dbReference type="NCBI Taxonomy" id="2996466"/>
    <lineage>
        <taxon>Archaea</taxon>
        <taxon>Methanobacteriati</taxon>
        <taxon>Methanobacteriota</taxon>
        <taxon>Stenosarchaea group</taxon>
        <taxon>Halobacteria</taxon>
        <taxon>Halobacteriales</taxon>
        <taxon>Haloferacaceae</taxon>
        <taxon>Halobellus</taxon>
    </lineage>
</organism>
<dbReference type="Proteomes" id="UP001570511">
    <property type="component" value="Unassembled WGS sequence"/>
</dbReference>
<dbReference type="AlphaFoldDB" id="A0ABD5MES0"/>
<dbReference type="EMBL" id="JBGNYA010000001">
    <property type="protein sequence ID" value="MFA1610511.1"/>
    <property type="molecule type" value="Genomic_DNA"/>
</dbReference>
<evidence type="ECO:0000313" key="2">
    <source>
        <dbReference type="Proteomes" id="UP001570511"/>
    </source>
</evidence>
<dbReference type="RefSeq" id="WP_372388112.1">
    <property type="nucleotide sequence ID" value="NZ_JBGNYA010000001.1"/>
</dbReference>
<name>A0ABD5MES0_9EURY</name>
<keyword evidence="2" id="KW-1185">Reference proteome</keyword>